<dbReference type="Proteomes" id="UP000252085">
    <property type="component" value="Unassembled WGS sequence"/>
</dbReference>
<feature type="compositionally biased region" description="Basic residues" evidence="1">
    <location>
        <begin position="1"/>
        <end position="20"/>
    </location>
</feature>
<reference evidence="2 3" key="1">
    <citation type="submission" date="2016-04" db="EMBL/GenBank/DDBJ databases">
        <authorList>
            <person name="Evans L.H."/>
            <person name="Alamgir A."/>
            <person name="Owens N."/>
            <person name="Weber N.D."/>
            <person name="Virtaneva K."/>
            <person name="Barbian K."/>
            <person name="Babar A."/>
            <person name="Rosenke K."/>
        </authorList>
    </citation>
    <scope>NUCLEOTIDE SEQUENCE [LARGE SCALE GENOMIC DNA]</scope>
    <source>
        <strain evidence="2">NIES-2108</strain>
    </source>
</reference>
<feature type="region of interest" description="Disordered" evidence="1">
    <location>
        <begin position="55"/>
        <end position="84"/>
    </location>
</feature>
<dbReference type="EMBL" id="LXQE01000096">
    <property type="protein sequence ID" value="RCJ39321.1"/>
    <property type="molecule type" value="Genomic_DNA"/>
</dbReference>
<comment type="caution">
    <text evidence="2">The sequence shown here is derived from an EMBL/GenBank/DDBJ whole genome shotgun (WGS) entry which is preliminary data.</text>
</comment>
<evidence type="ECO:0000313" key="2">
    <source>
        <dbReference type="EMBL" id="RCJ39321.1"/>
    </source>
</evidence>
<feature type="region of interest" description="Disordered" evidence="1">
    <location>
        <begin position="1"/>
        <end position="22"/>
    </location>
</feature>
<gene>
    <name evidence="2" type="ORF">A6769_05990</name>
</gene>
<evidence type="ECO:0000313" key="3">
    <source>
        <dbReference type="Proteomes" id="UP000252085"/>
    </source>
</evidence>
<evidence type="ECO:0000256" key="1">
    <source>
        <dbReference type="SAM" id="MobiDB-lite"/>
    </source>
</evidence>
<protein>
    <submittedName>
        <fullName evidence="2">Uncharacterized protein</fullName>
    </submittedName>
</protein>
<sequence>MTSTARRKSKVKSQKSKVKSQKNCIPSFLRHLKWYVYLSRAVLVVCLITFQGQENEPHTPTEKLRVASRREGAKYTKEEGKKRI</sequence>
<accession>A0A367RTW8</accession>
<organism evidence="2 3">
    <name type="scientific">Nostoc punctiforme NIES-2108</name>
    <dbReference type="NCBI Taxonomy" id="1356359"/>
    <lineage>
        <taxon>Bacteria</taxon>
        <taxon>Bacillati</taxon>
        <taxon>Cyanobacteriota</taxon>
        <taxon>Cyanophyceae</taxon>
        <taxon>Nostocales</taxon>
        <taxon>Nostocaceae</taxon>
        <taxon>Nostoc</taxon>
    </lineage>
</organism>
<proteinExistence type="predicted"/>
<dbReference type="AlphaFoldDB" id="A0A367RTW8"/>
<name>A0A367RTW8_NOSPU</name>